<dbReference type="AlphaFoldDB" id="A0A0H5QIJ3"/>
<organism evidence="1">
    <name type="scientific">Spongospora subterranea</name>
    <dbReference type="NCBI Taxonomy" id="70186"/>
    <lineage>
        <taxon>Eukaryota</taxon>
        <taxon>Sar</taxon>
        <taxon>Rhizaria</taxon>
        <taxon>Endomyxa</taxon>
        <taxon>Phytomyxea</taxon>
        <taxon>Plasmodiophorida</taxon>
        <taxon>Plasmodiophoridae</taxon>
        <taxon>Spongospora</taxon>
    </lineage>
</organism>
<protein>
    <submittedName>
        <fullName evidence="1">Uncharacterized protein</fullName>
    </submittedName>
</protein>
<proteinExistence type="predicted"/>
<accession>A0A0H5QIJ3</accession>
<name>A0A0H5QIJ3_9EUKA</name>
<sequence length="122" mass="14213">MVEIGESSTIEVHQSMDMMIDRAIAERLTNEFNNRLREIMYRHEDVWKTKLGNDPSAKVSAMKIHFKADCPHYRARARRYSPVHQNFMHMHTADLEQNGFIYRNPHARSAGIAAVRKAAIFE</sequence>
<reference evidence="1" key="1">
    <citation type="submission" date="2015-04" db="EMBL/GenBank/DDBJ databases">
        <title>The genome sequence of the plant pathogenic Rhizarian Plasmodiophora brassicae reveals insights in its biotrophic life cycle and the origin of chitin synthesis.</title>
        <authorList>
            <person name="Schwelm A."/>
            <person name="Fogelqvist J."/>
            <person name="Knaust A."/>
            <person name="Julke S."/>
            <person name="Lilja T."/>
            <person name="Dhandapani V."/>
            <person name="Bonilla-Rosso G."/>
            <person name="Karlsson M."/>
            <person name="Shevchenko A."/>
            <person name="Choi S.R."/>
            <person name="Kim H.G."/>
            <person name="Park J.Y."/>
            <person name="Lim Y.P."/>
            <person name="Ludwig-Muller J."/>
            <person name="Dixelius C."/>
        </authorList>
    </citation>
    <scope>NUCLEOTIDE SEQUENCE</scope>
    <source>
        <tissue evidence="1">Potato root galls</tissue>
    </source>
</reference>
<dbReference type="EMBL" id="HACM01001361">
    <property type="protein sequence ID" value="CRZ01803.1"/>
    <property type="molecule type" value="Transcribed_RNA"/>
</dbReference>
<evidence type="ECO:0000313" key="1">
    <source>
        <dbReference type="EMBL" id="CRZ01803.1"/>
    </source>
</evidence>